<dbReference type="GO" id="GO:0005886">
    <property type="term" value="C:plasma membrane"/>
    <property type="evidence" value="ECO:0007669"/>
    <property type="project" value="TreeGrafter"/>
</dbReference>
<dbReference type="GO" id="GO:0006887">
    <property type="term" value="P:exocytosis"/>
    <property type="evidence" value="ECO:0007669"/>
    <property type="project" value="TreeGrafter"/>
</dbReference>
<protein>
    <submittedName>
        <fullName evidence="1">Uncharacterized protein</fullName>
    </submittedName>
</protein>
<proteinExistence type="predicted"/>
<dbReference type="Ensembl" id="ENSPTET00000003748.1">
    <property type="protein sequence ID" value="ENSPTEP00000002402.1"/>
    <property type="gene ID" value="ENSPTEG00000002854.1"/>
</dbReference>
<dbReference type="InterPro" id="IPR035892">
    <property type="entry name" value="C2_domain_sf"/>
</dbReference>
<dbReference type="GO" id="GO:0042043">
    <property type="term" value="F:neurexin family protein binding"/>
    <property type="evidence" value="ECO:0007669"/>
    <property type="project" value="TreeGrafter"/>
</dbReference>
<accession>A0A8C9GK91</accession>
<name>A0A8C9GK91_9PRIM</name>
<dbReference type="Proteomes" id="UP000694416">
    <property type="component" value="Unplaced"/>
</dbReference>
<dbReference type="AlphaFoldDB" id="A0A8C9GK91"/>
<organism evidence="1 2">
    <name type="scientific">Piliocolobus tephrosceles</name>
    <name type="common">Ugandan red Colobus</name>
    <dbReference type="NCBI Taxonomy" id="591936"/>
    <lineage>
        <taxon>Eukaryota</taxon>
        <taxon>Metazoa</taxon>
        <taxon>Chordata</taxon>
        <taxon>Craniata</taxon>
        <taxon>Vertebrata</taxon>
        <taxon>Euteleostomi</taxon>
        <taxon>Mammalia</taxon>
        <taxon>Eutheria</taxon>
        <taxon>Euarchontoglires</taxon>
        <taxon>Primates</taxon>
        <taxon>Haplorrhini</taxon>
        <taxon>Catarrhini</taxon>
        <taxon>Cercopithecidae</taxon>
        <taxon>Colobinae</taxon>
        <taxon>Piliocolobus</taxon>
    </lineage>
</organism>
<evidence type="ECO:0000313" key="2">
    <source>
        <dbReference type="Proteomes" id="UP000694416"/>
    </source>
</evidence>
<reference evidence="1" key="1">
    <citation type="submission" date="2025-08" db="UniProtKB">
        <authorList>
            <consortium name="Ensembl"/>
        </authorList>
    </citation>
    <scope>IDENTIFICATION</scope>
</reference>
<dbReference type="SUPFAM" id="SSF49562">
    <property type="entry name" value="C2 domain (Calcium/lipid-binding domain, CaLB)"/>
    <property type="match status" value="1"/>
</dbReference>
<dbReference type="PANTHER" id="PTHR45716">
    <property type="entry name" value="BITESIZE, ISOFORM I"/>
    <property type="match status" value="1"/>
</dbReference>
<evidence type="ECO:0000313" key="1">
    <source>
        <dbReference type="Ensembl" id="ENSPTEP00000002402.1"/>
    </source>
</evidence>
<dbReference type="Gene3D" id="2.60.40.150">
    <property type="entry name" value="C2 domain"/>
    <property type="match status" value="1"/>
</dbReference>
<keyword evidence="2" id="KW-1185">Reference proteome</keyword>
<sequence>MTFDPCFTSPRTVTSIPSFLQGPDFPSGSQMSLSGEAEAVQVRGSVHFALHYEPVASELRVHVIQCQGLAAARRRRSDPLECSGAISAHCSLSFLGSNDSPASASRVAGLQVHTTIPS</sequence>
<dbReference type="PANTHER" id="PTHR45716:SF3">
    <property type="entry name" value="SYNAPTOTAGMIN-LIKE PROTEIN 1"/>
    <property type="match status" value="1"/>
</dbReference>
<dbReference type="GO" id="GO:0070382">
    <property type="term" value="C:exocytic vesicle"/>
    <property type="evidence" value="ECO:0007669"/>
    <property type="project" value="TreeGrafter"/>
</dbReference>
<reference evidence="1" key="2">
    <citation type="submission" date="2025-09" db="UniProtKB">
        <authorList>
            <consortium name="Ensembl"/>
        </authorList>
    </citation>
    <scope>IDENTIFICATION</scope>
</reference>